<dbReference type="Proteomes" id="UP001499851">
    <property type="component" value="Unassembled WGS sequence"/>
</dbReference>
<keyword evidence="2" id="KW-1185">Reference proteome</keyword>
<proteinExistence type="predicted"/>
<evidence type="ECO:0000313" key="2">
    <source>
        <dbReference type="Proteomes" id="UP001499851"/>
    </source>
</evidence>
<organism evidence="1 2">
    <name type="scientific">Glycomyces endophyticus</name>
    <dbReference type="NCBI Taxonomy" id="480996"/>
    <lineage>
        <taxon>Bacteria</taxon>
        <taxon>Bacillati</taxon>
        <taxon>Actinomycetota</taxon>
        <taxon>Actinomycetes</taxon>
        <taxon>Glycomycetales</taxon>
        <taxon>Glycomycetaceae</taxon>
        <taxon>Glycomyces</taxon>
    </lineage>
</organism>
<gene>
    <name evidence="1" type="ORF">GCM10009830_24660</name>
</gene>
<name>A0ABN2GV12_9ACTN</name>
<dbReference type="RefSeq" id="WP_344486615.1">
    <property type="nucleotide sequence ID" value="NZ_BAAAQF010000007.1"/>
</dbReference>
<sequence length="50" mass="5326">MMSPSWDAVLLSGRSASILCPYDLDGLDAQAIADAQATHPVLIDRTGPRE</sequence>
<comment type="caution">
    <text evidence="1">The sequence shown here is derived from an EMBL/GenBank/DDBJ whole genome shotgun (WGS) entry which is preliminary data.</text>
</comment>
<accession>A0ABN2GV12</accession>
<protein>
    <submittedName>
        <fullName evidence="1">Uncharacterized protein</fullName>
    </submittedName>
</protein>
<reference evidence="1 2" key="1">
    <citation type="journal article" date="2019" name="Int. J. Syst. Evol. Microbiol.">
        <title>The Global Catalogue of Microorganisms (GCM) 10K type strain sequencing project: providing services to taxonomists for standard genome sequencing and annotation.</title>
        <authorList>
            <consortium name="The Broad Institute Genomics Platform"/>
            <consortium name="The Broad Institute Genome Sequencing Center for Infectious Disease"/>
            <person name="Wu L."/>
            <person name="Ma J."/>
        </authorList>
    </citation>
    <scope>NUCLEOTIDE SEQUENCE [LARGE SCALE GENOMIC DNA]</scope>
    <source>
        <strain evidence="1 2">JCM 16001</strain>
    </source>
</reference>
<dbReference type="EMBL" id="BAAAQF010000007">
    <property type="protein sequence ID" value="GAA1676929.1"/>
    <property type="molecule type" value="Genomic_DNA"/>
</dbReference>
<evidence type="ECO:0000313" key="1">
    <source>
        <dbReference type="EMBL" id="GAA1676929.1"/>
    </source>
</evidence>